<protein>
    <recommendedName>
        <fullName evidence="4">Outer membrane protein beta-barrel domain-containing protein</fullName>
    </recommendedName>
</protein>
<accession>A0A401U8G3</accession>
<keyword evidence="3" id="KW-1185">Reference proteome</keyword>
<feature type="chain" id="PRO_5019316616" description="Outer membrane protein beta-barrel domain-containing protein" evidence="1">
    <location>
        <begin position="24"/>
        <end position="213"/>
    </location>
</feature>
<evidence type="ECO:0000313" key="2">
    <source>
        <dbReference type="EMBL" id="GCC51165.1"/>
    </source>
</evidence>
<sequence>MKKHITKLFAMAIILGTGYMAQAQSSDEVKTIFKNTKGSGGYVVLSNKLTSIHGSFANMPEIYGGWFIGKKFLLGVGGGSTTNYIPVDINDSANPSQRMSYLYGQFGMVNELVIASNSPIHPVFHLFNGAGFTMQYHRPRWEDLDNQHYREDVEDLKWYYICEPALQVELNLLKWLRVSPGISYRFAFDNEKRSLDDKVSGPSVSLGLKFGKF</sequence>
<dbReference type="OrthoDB" id="1122635at2"/>
<name>A0A401U8G3_9BACT</name>
<feature type="signal peptide" evidence="1">
    <location>
        <begin position="1"/>
        <end position="23"/>
    </location>
</feature>
<dbReference type="EMBL" id="BHXQ01000002">
    <property type="protein sequence ID" value="GCC51165.1"/>
    <property type="molecule type" value="Genomic_DNA"/>
</dbReference>
<dbReference type="AlphaFoldDB" id="A0A401U8G3"/>
<comment type="caution">
    <text evidence="2">The sequence shown here is derived from an EMBL/GenBank/DDBJ whole genome shotgun (WGS) entry which is preliminary data.</text>
</comment>
<evidence type="ECO:0000313" key="3">
    <source>
        <dbReference type="Proteomes" id="UP000288227"/>
    </source>
</evidence>
<keyword evidence="1" id="KW-0732">Signal</keyword>
<gene>
    <name evidence="2" type="ORF">SanaruYs_13850</name>
</gene>
<evidence type="ECO:0008006" key="4">
    <source>
        <dbReference type="Google" id="ProtNLM"/>
    </source>
</evidence>
<organism evidence="2 3">
    <name type="scientific">Chryseotalea sanaruensis</name>
    <dbReference type="NCBI Taxonomy" id="2482724"/>
    <lineage>
        <taxon>Bacteria</taxon>
        <taxon>Pseudomonadati</taxon>
        <taxon>Bacteroidota</taxon>
        <taxon>Cytophagia</taxon>
        <taxon>Cytophagales</taxon>
        <taxon>Chryseotaleaceae</taxon>
        <taxon>Chryseotalea</taxon>
    </lineage>
</organism>
<dbReference type="Proteomes" id="UP000288227">
    <property type="component" value="Unassembled WGS sequence"/>
</dbReference>
<dbReference type="RefSeq" id="WP_127121801.1">
    <property type="nucleotide sequence ID" value="NZ_BHXQ01000002.1"/>
</dbReference>
<evidence type="ECO:0000256" key="1">
    <source>
        <dbReference type="SAM" id="SignalP"/>
    </source>
</evidence>
<reference evidence="2 3" key="1">
    <citation type="submission" date="2018-11" db="EMBL/GenBank/DDBJ databases">
        <title>Chryseotalea sanarue gen. nov., sp., nov., a member of the family Cytophagaceae, isolated from a brackish lake in Hamamatsu Japan.</title>
        <authorList>
            <person name="Maejima Y."/>
            <person name="Iino T."/>
            <person name="Muraguchi Y."/>
            <person name="Fukuda K."/>
            <person name="Ohkuma M."/>
            <person name="Moriuchi R."/>
            <person name="Dohra H."/>
            <person name="Kimbara K."/>
            <person name="Shintani M."/>
        </authorList>
    </citation>
    <scope>NUCLEOTIDE SEQUENCE [LARGE SCALE GENOMIC DNA]</scope>
    <source>
        <strain evidence="2 3">Ys</strain>
    </source>
</reference>
<proteinExistence type="predicted"/>